<evidence type="ECO:0008006" key="2">
    <source>
        <dbReference type="Google" id="ProtNLM"/>
    </source>
</evidence>
<protein>
    <recommendedName>
        <fullName evidence="2">Right handed beta helix domain-containing protein</fullName>
    </recommendedName>
</protein>
<reference evidence="1" key="1">
    <citation type="submission" date="2018-05" db="EMBL/GenBank/DDBJ databases">
        <authorList>
            <person name="Lanie J.A."/>
            <person name="Ng W.-L."/>
            <person name="Kazmierczak K.M."/>
            <person name="Andrzejewski T.M."/>
            <person name="Davidsen T.M."/>
            <person name="Wayne K.J."/>
            <person name="Tettelin H."/>
            <person name="Glass J.I."/>
            <person name="Rusch D."/>
            <person name="Podicherti R."/>
            <person name="Tsui H.-C.T."/>
            <person name="Winkler M.E."/>
        </authorList>
    </citation>
    <scope>NUCLEOTIDE SEQUENCE</scope>
</reference>
<organism evidence="1">
    <name type="scientific">marine metagenome</name>
    <dbReference type="NCBI Taxonomy" id="408172"/>
    <lineage>
        <taxon>unclassified sequences</taxon>
        <taxon>metagenomes</taxon>
        <taxon>ecological metagenomes</taxon>
    </lineage>
</organism>
<accession>A0A382TB42</accession>
<dbReference type="SUPFAM" id="SSF51126">
    <property type="entry name" value="Pectin lyase-like"/>
    <property type="match status" value="1"/>
</dbReference>
<dbReference type="AlphaFoldDB" id="A0A382TB42"/>
<proteinExistence type="predicted"/>
<feature type="non-terminal residue" evidence="1">
    <location>
        <position position="303"/>
    </location>
</feature>
<name>A0A382TB42_9ZZZZ</name>
<evidence type="ECO:0000313" key="1">
    <source>
        <dbReference type="EMBL" id="SVD19339.1"/>
    </source>
</evidence>
<dbReference type="EMBL" id="UINC01135287">
    <property type="protein sequence ID" value="SVD19339.1"/>
    <property type="molecule type" value="Genomic_DNA"/>
</dbReference>
<feature type="non-terminal residue" evidence="1">
    <location>
        <position position="1"/>
    </location>
</feature>
<gene>
    <name evidence="1" type="ORF">METZ01_LOCUS372193</name>
</gene>
<sequence>KKCVFKIFDSNDAATAGDTGLEGDEWKDVAVDCGSLGTGIAVFDDCEFTNITVDHAILNNQDGGGVIRVGYIGGGPEGTAFGIARFNRSKITGITVKKNMDGTNAVRGGVMLMGHSANNDVKLINTIIADNILYDNNSNGAQGGLFCMTNAGDLQLINCTVVNNQIITNYSWGSGSVIFADDYNNDGYAPHFTVFNSIIHSNTITINAGTPSESHSQIDQFRLTEFNDGTEVYASYSLIGGDDDLGGDDILLNVEPEFLDSTYALHARSTAIGAGAVESEDAEGNTIYAPTVDIAGNIRPNPA</sequence>
<dbReference type="InterPro" id="IPR011050">
    <property type="entry name" value="Pectin_lyase_fold/virulence"/>
</dbReference>